<dbReference type="OrthoDB" id="9804872at2"/>
<dbReference type="PANTHER" id="PTHR38339:SF1">
    <property type="entry name" value="TRANSGLUTAMINASE-LIKE DOMAIN-CONTAINING PROTEIN"/>
    <property type="match status" value="1"/>
</dbReference>
<feature type="signal peptide" evidence="2">
    <location>
        <begin position="1"/>
        <end position="25"/>
    </location>
</feature>
<gene>
    <name evidence="4" type="ORF">FIV42_01190</name>
</gene>
<evidence type="ECO:0000256" key="2">
    <source>
        <dbReference type="SAM" id="SignalP"/>
    </source>
</evidence>
<evidence type="ECO:0000313" key="5">
    <source>
        <dbReference type="Proteomes" id="UP000315995"/>
    </source>
</evidence>
<dbReference type="AlphaFoldDB" id="A0A4Y6PM78"/>
<reference evidence="4 5" key="1">
    <citation type="submission" date="2019-06" db="EMBL/GenBank/DDBJ databases">
        <title>Persicimonas caeni gen. nov., sp. nov., a predatory bacterium isolated from solar saltern.</title>
        <authorList>
            <person name="Wang S."/>
        </authorList>
    </citation>
    <scope>NUCLEOTIDE SEQUENCE [LARGE SCALE GENOMIC DNA]</scope>
    <source>
        <strain evidence="4 5">YN101</strain>
    </source>
</reference>
<accession>A0A5B8Y4E6</accession>
<evidence type="ECO:0000259" key="3">
    <source>
        <dbReference type="SMART" id="SM00460"/>
    </source>
</evidence>
<accession>A0A4Y6PM78</accession>
<dbReference type="Proteomes" id="UP000315995">
    <property type="component" value="Chromosome"/>
</dbReference>
<keyword evidence="5" id="KW-1185">Reference proteome</keyword>
<dbReference type="Gene3D" id="3.10.620.30">
    <property type="match status" value="1"/>
</dbReference>
<dbReference type="Pfam" id="PF01841">
    <property type="entry name" value="Transglut_core"/>
    <property type="match status" value="1"/>
</dbReference>
<keyword evidence="2" id="KW-0732">Signal</keyword>
<dbReference type="PANTHER" id="PTHR38339">
    <property type="entry name" value="TRANSGLUTAMINASE DOMAIN PROTEIN"/>
    <property type="match status" value="1"/>
</dbReference>
<proteinExistence type="predicted"/>
<feature type="domain" description="Transglutaminase-like" evidence="3">
    <location>
        <begin position="238"/>
        <end position="304"/>
    </location>
</feature>
<evidence type="ECO:0000256" key="1">
    <source>
        <dbReference type="SAM" id="MobiDB-lite"/>
    </source>
</evidence>
<dbReference type="SMART" id="SM00460">
    <property type="entry name" value="TGc"/>
    <property type="match status" value="1"/>
</dbReference>
<dbReference type="EMBL" id="CP041186">
    <property type="protein sequence ID" value="QDG49398.1"/>
    <property type="molecule type" value="Genomic_DNA"/>
</dbReference>
<name>A0A4Y6PM78_PERCE</name>
<evidence type="ECO:0000313" key="4">
    <source>
        <dbReference type="EMBL" id="QDG49398.1"/>
    </source>
</evidence>
<sequence length="371" mass="41301">MNNTFASPFASTVLTAALTACSLFAAGCQHEPETRQSPAKASEVEASAATKESGEEEAAATEQKARLIEFQYEATIQPREKTNEQAGPVDIFLPIAQTTPAQEVLSVEVDSPVEGEFGSEETYGNRFWHARLDTLPEEPLTIRISYRVEREPIVQDDIAARAGNAYTDGERERMALFLKPNKRVPVDGDVVDKVIADIDFGEDDTLAERARKIYDHVVDTMEYKKVGTGWGNGDTYWACSERYGNCTDFHALFTSLARHEEIPARFEIGFPIPMDRDAGKIGGYHCWVKFYLPDVGWTPIDASEAKKHPELRDKLFGAHPVDRIQFTVGRDLQLGPAHDAEPLNYFVYPHVEVGDQAYDGVETAFSFATPE</sequence>
<feature type="chain" id="PRO_5030106050" evidence="2">
    <location>
        <begin position="26"/>
        <end position="371"/>
    </location>
</feature>
<protein>
    <submittedName>
        <fullName evidence="4">Transglutaminase domain-containing protein</fullName>
    </submittedName>
</protein>
<dbReference type="RefSeq" id="WP_141195896.1">
    <property type="nucleotide sequence ID" value="NZ_CP041186.1"/>
</dbReference>
<dbReference type="SUPFAM" id="SSF54001">
    <property type="entry name" value="Cysteine proteinases"/>
    <property type="match status" value="1"/>
</dbReference>
<feature type="region of interest" description="Disordered" evidence="1">
    <location>
        <begin position="31"/>
        <end position="62"/>
    </location>
</feature>
<organism evidence="4 5">
    <name type="scientific">Persicimonas caeni</name>
    <dbReference type="NCBI Taxonomy" id="2292766"/>
    <lineage>
        <taxon>Bacteria</taxon>
        <taxon>Deltaproteobacteria</taxon>
        <taxon>Bradymonadales</taxon>
        <taxon>Bradymonadaceae</taxon>
        <taxon>Persicimonas</taxon>
    </lineage>
</organism>
<dbReference type="InterPro" id="IPR002931">
    <property type="entry name" value="Transglutaminase-like"/>
</dbReference>
<dbReference type="InterPro" id="IPR038765">
    <property type="entry name" value="Papain-like_cys_pep_sf"/>
</dbReference>